<reference evidence="1 2" key="1">
    <citation type="journal article" date="2016" name="Nat. Commun.">
        <title>Thousands of microbial genomes shed light on interconnected biogeochemical processes in an aquifer system.</title>
        <authorList>
            <person name="Anantharaman K."/>
            <person name="Brown C.T."/>
            <person name="Hug L.A."/>
            <person name="Sharon I."/>
            <person name="Castelle C.J."/>
            <person name="Probst A.J."/>
            <person name="Thomas B.C."/>
            <person name="Singh A."/>
            <person name="Wilkins M.J."/>
            <person name="Karaoz U."/>
            <person name="Brodie E.L."/>
            <person name="Williams K.H."/>
            <person name="Hubbard S.S."/>
            <person name="Banfield J.F."/>
        </authorList>
    </citation>
    <scope>NUCLEOTIDE SEQUENCE [LARGE SCALE GENOMIC DNA]</scope>
</reference>
<gene>
    <name evidence="1" type="ORF">A2W05_07125</name>
</gene>
<dbReference type="Proteomes" id="UP000178797">
    <property type="component" value="Unassembled WGS sequence"/>
</dbReference>
<evidence type="ECO:0008006" key="3">
    <source>
        <dbReference type="Google" id="ProtNLM"/>
    </source>
</evidence>
<sequence length="315" mass="33762">MALPTDTMGAGVGGSLTADIPLLWGSKINDYYRYNLTLAQFFIDRSEELADGGSDVYTPNIVAMSTAAKSNSVAVTLNNPIQTKNTLTVSTWKESSFMIEDREMAQLKKSYYLQNKLAKSAAWEVAQDLDDAIAAQFTNFTTAGNIVGLASANVADSTLLAAIAILETAGVPVYGGDTAWIMHPNTFYRQIGSVDKLTLWQNTQTELPRSKAPTRSLYSIPVIVSPAVPLGAGAVGENSARLNLLANNDAIHWARMTLPGGAAKSFTGENGVRIQESYQEIYLATLVTVDLCYGTMLNQPTGAVKIRSHSVAVGL</sequence>
<dbReference type="SUPFAM" id="SSF56563">
    <property type="entry name" value="Major capsid protein gp5"/>
    <property type="match status" value="1"/>
</dbReference>
<evidence type="ECO:0000313" key="2">
    <source>
        <dbReference type="Proteomes" id="UP000178797"/>
    </source>
</evidence>
<dbReference type="AlphaFoldDB" id="A0A1F7RZJ3"/>
<dbReference type="EMBL" id="MGDE01000087">
    <property type="protein sequence ID" value="OGL46468.1"/>
    <property type="molecule type" value="Genomic_DNA"/>
</dbReference>
<protein>
    <recommendedName>
        <fullName evidence="3">N4-gp56 family major capsid protein</fullName>
    </recommendedName>
</protein>
<organism evidence="1 2">
    <name type="scientific">Candidatus Schekmanbacteria bacterium RBG_16_38_10</name>
    <dbReference type="NCBI Taxonomy" id="1817879"/>
    <lineage>
        <taxon>Bacteria</taxon>
        <taxon>Candidatus Schekmaniibacteriota</taxon>
    </lineage>
</organism>
<proteinExistence type="predicted"/>
<comment type="caution">
    <text evidence="1">The sequence shown here is derived from an EMBL/GenBank/DDBJ whole genome shotgun (WGS) entry which is preliminary data.</text>
</comment>
<evidence type="ECO:0000313" key="1">
    <source>
        <dbReference type="EMBL" id="OGL46468.1"/>
    </source>
</evidence>
<name>A0A1F7RZJ3_9BACT</name>
<accession>A0A1F7RZJ3</accession>